<comment type="caution">
    <text evidence="6">The sequence shown here is derived from an EMBL/GenBank/DDBJ whole genome shotgun (WGS) entry which is preliminary data.</text>
</comment>
<name>A0A1X2HZL3_9FUNG</name>
<organism evidence="6 7">
    <name type="scientific">Absidia repens</name>
    <dbReference type="NCBI Taxonomy" id="90262"/>
    <lineage>
        <taxon>Eukaryota</taxon>
        <taxon>Fungi</taxon>
        <taxon>Fungi incertae sedis</taxon>
        <taxon>Mucoromycota</taxon>
        <taxon>Mucoromycotina</taxon>
        <taxon>Mucoromycetes</taxon>
        <taxon>Mucorales</taxon>
        <taxon>Cunninghamellaceae</taxon>
        <taxon>Absidia</taxon>
    </lineage>
</organism>
<evidence type="ECO:0000259" key="5">
    <source>
        <dbReference type="PROSITE" id="PS50865"/>
    </source>
</evidence>
<keyword evidence="7" id="KW-1185">Reference proteome</keyword>
<dbReference type="OrthoDB" id="2271790at2759"/>
<protein>
    <recommendedName>
        <fullName evidence="5">MYND-type domain-containing protein</fullName>
    </recommendedName>
</protein>
<dbReference type="SUPFAM" id="SSF144232">
    <property type="entry name" value="HIT/MYND zinc finger-like"/>
    <property type="match status" value="1"/>
</dbReference>
<accession>A0A1X2HZL3</accession>
<feature type="domain" description="MYND-type" evidence="5">
    <location>
        <begin position="260"/>
        <end position="298"/>
    </location>
</feature>
<dbReference type="AlphaFoldDB" id="A0A1X2HZL3"/>
<evidence type="ECO:0000256" key="4">
    <source>
        <dbReference type="PROSITE-ProRule" id="PRU00134"/>
    </source>
</evidence>
<dbReference type="EMBL" id="MCGE01000041">
    <property type="protein sequence ID" value="ORZ06040.1"/>
    <property type="molecule type" value="Genomic_DNA"/>
</dbReference>
<evidence type="ECO:0000256" key="1">
    <source>
        <dbReference type="ARBA" id="ARBA00022723"/>
    </source>
</evidence>
<reference evidence="6 7" key="1">
    <citation type="submission" date="2016-07" db="EMBL/GenBank/DDBJ databases">
        <title>Pervasive Adenine N6-methylation of Active Genes in Fungi.</title>
        <authorList>
            <consortium name="DOE Joint Genome Institute"/>
            <person name="Mondo S.J."/>
            <person name="Dannebaum R.O."/>
            <person name="Kuo R.C."/>
            <person name="Labutti K."/>
            <person name="Haridas S."/>
            <person name="Kuo A."/>
            <person name="Salamov A."/>
            <person name="Ahrendt S.R."/>
            <person name="Lipzen A."/>
            <person name="Sullivan W."/>
            <person name="Andreopoulos W.B."/>
            <person name="Clum A."/>
            <person name="Lindquist E."/>
            <person name="Daum C."/>
            <person name="Ramamoorthy G.K."/>
            <person name="Gryganskyi A."/>
            <person name="Culley D."/>
            <person name="Magnuson J.K."/>
            <person name="James T.Y."/>
            <person name="O'Malley M.A."/>
            <person name="Stajich J.E."/>
            <person name="Spatafora J.W."/>
            <person name="Visel A."/>
            <person name="Grigoriev I.V."/>
        </authorList>
    </citation>
    <scope>NUCLEOTIDE SEQUENCE [LARGE SCALE GENOMIC DNA]</scope>
    <source>
        <strain evidence="6 7">NRRL 1336</strain>
    </source>
</reference>
<evidence type="ECO:0000313" key="7">
    <source>
        <dbReference type="Proteomes" id="UP000193560"/>
    </source>
</evidence>
<dbReference type="Gene3D" id="6.10.140.2220">
    <property type="match status" value="1"/>
</dbReference>
<dbReference type="Pfam" id="PF01753">
    <property type="entry name" value="zf-MYND"/>
    <property type="match status" value="1"/>
</dbReference>
<keyword evidence="3" id="KW-0862">Zinc</keyword>
<dbReference type="InterPro" id="IPR002893">
    <property type="entry name" value="Znf_MYND"/>
</dbReference>
<evidence type="ECO:0000256" key="3">
    <source>
        <dbReference type="ARBA" id="ARBA00022833"/>
    </source>
</evidence>
<proteinExistence type="predicted"/>
<keyword evidence="2 4" id="KW-0863">Zinc-finger</keyword>
<evidence type="ECO:0000313" key="6">
    <source>
        <dbReference type="EMBL" id="ORZ06040.1"/>
    </source>
</evidence>
<gene>
    <name evidence="6" type="ORF">BCR42DRAFT_427563</name>
</gene>
<dbReference type="Proteomes" id="UP000193560">
    <property type="component" value="Unassembled WGS sequence"/>
</dbReference>
<dbReference type="GO" id="GO:0008270">
    <property type="term" value="F:zinc ion binding"/>
    <property type="evidence" value="ECO:0007669"/>
    <property type="project" value="UniProtKB-KW"/>
</dbReference>
<dbReference type="PROSITE" id="PS50865">
    <property type="entry name" value="ZF_MYND_2"/>
    <property type="match status" value="1"/>
</dbReference>
<dbReference type="PROSITE" id="PS01360">
    <property type="entry name" value="ZF_MYND_1"/>
    <property type="match status" value="1"/>
</dbReference>
<keyword evidence="1" id="KW-0479">Metal-binding</keyword>
<sequence>MPSTLLFPNIIQTENKNNNTIVVTDHCQFPSNSTPYQEDQTWITFLATAIGFGTQRKHGEKGCHQCDAMALHYRQVLVESQKHELNGLVLELIWQMTKMLLEHMETRMYHSLGWFDAMAQDLFRYAKQLKEGQTEGELENAIRITIYHCRAALHQHDGGRDDLIKARVYYRKCVSLPTEYETQQSLQHTASVFLSQHPLALYTSSSIFSSSSVSGSSSPNSSSSFFSLPPPLQPSSSISSTPSSISLSSLSSSTPLMTPCGHCGLEKKAMPVCAKCKYQRYCSAKCLKKHQPTHALVCQNQ</sequence>
<evidence type="ECO:0000256" key="2">
    <source>
        <dbReference type="ARBA" id="ARBA00022771"/>
    </source>
</evidence>